<name>A0ACC0JT06_CHOFU</name>
<reference evidence="1 2" key="1">
    <citation type="journal article" date="2022" name="Genome Biol. Evol.">
        <title>The Spruce Budworm Genome: Reconstructing the Evolutionary History of Antifreeze Proteins.</title>
        <authorList>
            <person name="Beliveau C."/>
            <person name="Gagne P."/>
            <person name="Picq S."/>
            <person name="Vernygora O."/>
            <person name="Keeling C.I."/>
            <person name="Pinkney K."/>
            <person name="Doucet D."/>
            <person name="Wen F."/>
            <person name="Johnston J.S."/>
            <person name="Maaroufi H."/>
            <person name="Boyle B."/>
            <person name="Laroche J."/>
            <person name="Dewar K."/>
            <person name="Juretic N."/>
            <person name="Blackburn G."/>
            <person name="Nisole A."/>
            <person name="Brunet B."/>
            <person name="Brandao M."/>
            <person name="Lumley L."/>
            <person name="Duan J."/>
            <person name="Quan G."/>
            <person name="Lucarotti C.J."/>
            <person name="Roe A.D."/>
            <person name="Sperling F.A.H."/>
            <person name="Levesque R.C."/>
            <person name="Cusson M."/>
        </authorList>
    </citation>
    <scope>NUCLEOTIDE SEQUENCE [LARGE SCALE GENOMIC DNA]</scope>
    <source>
        <strain evidence="1">Glfc:IPQL:Cfum</strain>
    </source>
</reference>
<dbReference type="Proteomes" id="UP001064048">
    <property type="component" value="Chromosome 26"/>
</dbReference>
<dbReference type="EMBL" id="CM046126">
    <property type="protein sequence ID" value="KAI8427075.1"/>
    <property type="molecule type" value="Genomic_DNA"/>
</dbReference>
<organism evidence="1 2">
    <name type="scientific">Choristoneura fumiferana</name>
    <name type="common">Spruce budworm moth</name>
    <name type="synonym">Archips fumiferana</name>
    <dbReference type="NCBI Taxonomy" id="7141"/>
    <lineage>
        <taxon>Eukaryota</taxon>
        <taxon>Metazoa</taxon>
        <taxon>Ecdysozoa</taxon>
        <taxon>Arthropoda</taxon>
        <taxon>Hexapoda</taxon>
        <taxon>Insecta</taxon>
        <taxon>Pterygota</taxon>
        <taxon>Neoptera</taxon>
        <taxon>Endopterygota</taxon>
        <taxon>Lepidoptera</taxon>
        <taxon>Glossata</taxon>
        <taxon>Ditrysia</taxon>
        <taxon>Tortricoidea</taxon>
        <taxon>Tortricidae</taxon>
        <taxon>Tortricinae</taxon>
        <taxon>Choristoneura</taxon>
    </lineage>
</organism>
<gene>
    <name evidence="1" type="ORF">MSG28_014714</name>
</gene>
<evidence type="ECO:0000313" key="1">
    <source>
        <dbReference type="EMBL" id="KAI8427075.1"/>
    </source>
</evidence>
<keyword evidence="2" id="KW-1185">Reference proteome</keyword>
<evidence type="ECO:0000313" key="2">
    <source>
        <dbReference type="Proteomes" id="UP001064048"/>
    </source>
</evidence>
<accession>A0ACC0JT06</accession>
<protein>
    <submittedName>
        <fullName evidence="1">Uncharacterized protein</fullName>
    </submittedName>
</protein>
<comment type="caution">
    <text evidence="1">The sequence shown here is derived from an EMBL/GenBank/DDBJ whole genome shotgun (WGS) entry which is preliminary data.</text>
</comment>
<sequence length="223" mass="25001">MTSRLHTSRHAVRNRERNTSCVRLTVVLLVFHEKLEMNNSYYKYCIVPECKNTTLKTPDKLFIYVPNNKKVRKQWLTLAGRSDADDLSTVSRMYFCEDHFDLPNDMVNYMEYYIMGKVSQVRLKAGCTPKKFVCQGDGRKRTGSTKRTNKKAKKQTKIAECPDESKQGCICVPLYRCIVTNDSLLGADDNSFARSGRCRAPAAAGAAARAAPLARLASASSPG</sequence>
<proteinExistence type="predicted"/>